<organism evidence="2 3">
    <name type="scientific">Sphingobacterium kitahiroshimense</name>
    <dbReference type="NCBI Taxonomy" id="470446"/>
    <lineage>
        <taxon>Bacteria</taxon>
        <taxon>Pseudomonadati</taxon>
        <taxon>Bacteroidota</taxon>
        <taxon>Sphingobacteriia</taxon>
        <taxon>Sphingobacteriales</taxon>
        <taxon>Sphingobacteriaceae</taxon>
        <taxon>Sphingobacterium</taxon>
    </lineage>
</organism>
<evidence type="ECO:0000313" key="2">
    <source>
        <dbReference type="EMBL" id="MEN5378448.1"/>
    </source>
</evidence>
<dbReference type="InterPro" id="IPR039448">
    <property type="entry name" value="Beta_helix"/>
</dbReference>
<dbReference type="PROSITE" id="PS51257">
    <property type="entry name" value="PROKAR_LIPOPROTEIN"/>
    <property type="match status" value="1"/>
</dbReference>
<name>A0ABV0BW38_9SPHI</name>
<dbReference type="InterPro" id="IPR011050">
    <property type="entry name" value="Pectin_lyase_fold/virulence"/>
</dbReference>
<proteinExistence type="predicted"/>
<protein>
    <submittedName>
        <fullName evidence="2">Parallel beta-helix domain-containing protein</fullName>
    </submittedName>
</protein>
<dbReference type="RefSeq" id="WP_132770974.1">
    <property type="nucleotide sequence ID" value="NZ_JAOQNK010000001.1"/>
</dbReference>
<accession>A0ABV0BW38</accession>
<gene>
    <name evidence="2" type="ORF">ABE541_14380</name>
</gene>
<dbReference type="Proteomes" id="UP001409291">
    <property type="component" value="Unassembled WGS sequence"/>
</dbReference>
<comment type="caution">
    <text evidence="2">The sequence shown here is derived from an EMBL/GenBank/DDBJ whole genome shotgun (WGS) entry which is preliminary data.</text>
</comment>
<dbReference type="SUPFAM" id="SSF51126">
    <property type="entry name" value="Pectin lyase-like"/>
    <property type="match status" value="1"/>
</dbReference>
<dbReference type="InterPro" id="IPR012334">
    <property type="entry name" value="Pectin_lyas_fold"/>
</dbReference>
<dbReference type="EMBL" id="JBDJNQ010000006">
    <property type="protein sequence ID" value="MEN5378448.1"/>
    <property type="molecule type" value="Genomic_DNA"/>
</dbReference>
<dbReference type="Pfam" id="PF13229">
    <property type="entry name" value="Beta_helix"/>
    <property type="match status" value="1"/>
</dbReference>
<reference evidence="2 3" key="1">
    <citation type="submission" date="2024-04" db="EMBL/GenBank/DDBJ databases">
        <title>WGS of bacteria from Torrens River.</title>
        <authorList>
            <person name="Wyrsch E.R."/>
            <person name="Drigo B."/>
        </authorList>
    </citation>
    <scope>NUCLEOTIDE SEQUENCE [LARGE SCALE GENOMIC DNA]</scope>
    <source>
        <strain evidence="2 3">TWI391</strain>
    </source>
</reference>
<keyword evidence="3" id="KW-1185">Reference proteome</keyword>
<dbReference type="Gene3D" id="2.160.20.10">
    <property type="entry name" value="Single-stranded right-handed beta-helix, Pectin lyase-like"/>
    <property type="match status" value="1"/>
</dbReference>
<dbReference type="InterPro" id="IPR006626">
    <property type="entry name" value="PbH1"/>
</dbReference>
<dbReference type="InterPro" id="IPR022442">
    <property type="entry name" value="SO_2930-like_dom"/>
</dbReference>
<sequence length="428" mass="46877">MKQSFYLKLTLLFMIVGMISSCKGTKEQQDNYANILTFKPGEEAKIEEAFLSIKDSTSILLQAGNYKFDNLSIVQVKHILIHGEGHDKTVLNFSSQTQGGEGIRVTDVKGFTIENMTIRDSKGDLLKISNSSDVKVANLHALWSQADSTSGGYAIYPVLCKNVLVENCYTEGSSDAGIYVGQTDGAIVRNCKAAKNVAGCEIENTSNAEVYNNEFYNNTAGFLIFDLPDLSKRGGKVKVYNNNIYDNNFRNFAKSGSFGTSWGVGNASPGSGIIILAASDIEIYDNKITGNNTAAITIASGFATDDKAAEKINANYSPISKNIKIHSNKLEMGPEFPKPAFEHRIGQVLVATQEQLNKLDPNRKFKRIPLIVYDGFSSNVLTKGTALNPDSICIHQPEENLFVNADFQNVAKPENWKPNTDSAPFQCK</sequence>
<dbReference type="NCBIfam" id="TIGR03805">
    <property type="entry name" value="beta_helix_1"/>
    <property type="match status" value="1"/>
</dbReference>
<feature type="domain" description="Right handed beta helix" evidence="1">
    <location>
        <begin position="151"/>
        <end position="301"/>
    </location>
</feature>
<dbReference type="SMART" id="SM00710">
    <property type="entry name" value="PbH1"/>
    <property type="match status" value="7"/>
</dbReference>
<evidence type="ECO:0000313" key="3">
    <source>
        <dbReference type="Proteomes" id="UP001409291"/>
    </source>
</evidence>
<evidence type="ECO:0000259" key="1">
    <source>
        <dbReference type="Pfam" id="PF13229"/>
    </source>
</evidence>